<sequence length="275" mass="30248">MPLAVVTRHPFFAPVLRLMPAAGAIDFVKSRPTMTALIALLAILLVFAAFPAIDLAVARLFFDSGHGFTVTGAPPFWRNVGRGLEIFIGIAIGLPFLARLLWPDRPMLVRPHKPVFLYLVLAIGPGLLVNGLLKTFSARPRPRHLFEFGGEEVFARVGDLSGTCHSNCSFASGEAASAFWLIALVFVVPRAWRLPVFLATFALLLIVSWTRLAMGGHFLSDILVAWLVTFLVMIVLRLPVLYRFQPEIDRGVTAALTTLGRRLNAAARFVFSTRT</sequence>
<keyword evidence="1" id="KW-1133">Transmembrane helix</keyword>
<name>A0A1G5NQA6_AFIMA</name>
<evidence type="ECO:0000259" key="2">
    <source>
        <dbReference type="Pfam" id="PF01569"/>
    </source>
</evidence>
<dbReference type="Gene3D" id="1.20.144.10">
    <property type="entry name" value="Phosphatidic acid phosphatase type 2/haloperoxidase"/>
    <property type="match status" value="1"/>
</dbReference>
<dbReference type="AlphaFoldDB" id="A0A1G5NQA6"/>
<feature type="transmembrane region" description="Helical" evidence="1">
    <location>
        <begin position="169"/>
        <end position="187"/>
    </location>
</feature>
<dbReference type="RefSeq" id="WP_092813331.1">
    <property type="nucleotide sequence ID" value="NZ_FMVW01000005.1"/>
</dbReference>
<accession>A0A1G5NQA6</accession>
<evidence type="ECO:0000256" key="1">
    <source>
        <dbReference type="SAM" id="Phobius"/>
    </source>
</evidence>
<feature type="transmembrane region" description="Helical" evidence="1">
    <location>
        <begin position="37"/>
        <end position="62"/>
    </location>
</feature>
<dbReference type="Proteomes" id="UP000199347">
    <property type="component" value="Unassembled WGS sequence"/>
</dbReference>
<keyword evidence="1" id="KW-0812">Transmembrane</keyword>
<dbReference type="InterPro" id="IPR000326">
    <property type="entry name" value="PAP2/HPO"/>
</dbReference>
<protein>
    <submittedName>
        <fullName evidence="3">Membrane-associated enzyme, PAP2 (Acid phosphatase) superfamily</fullName>
    </submittedName>
</protein>
<organism evidence="3 4">
    <name type="scientific">Afifella marina DSM 2698</name>
    <dbReference type="NCBI Taxonomy" id="1120955"/>
    <lineage>
        <taxon>Bacteria</taxon>
        <taxon>Pseudomonadati</taxon>
        <taxon>Pseudomonadota</taxon>
        <taxon>Alphaproteobacteria</taxon>
        <taxon>Hyphomicrobiales</taxon>
        <taxon>Afifellaceae</taxon>
        <taxon>Afifella</taxon>
    </lineage>
</organism>
<evidence type="ECO:0000313" key="4">
    <source>
        <dbReference type="Proteomes" id="UP000199347"/>
    </source>
</evidence>
<keyword evidence="4" id="KW-1185">Reference proteome</keyword>
<dbReference type="SUPFAM" id="SSF48317">
    <property type="entry name" value="Acid phosphatase/Vanadium-dependent haloperoxidase"/>
    <property type="match status" value="1"/>
</dbReference>
<dbReference type="STRING" id="1120955.SAMN03080610_02471"/>
<evidence type="ECO:0000313" key="3">
    <source>
        <dbReference type="EMBL" id="SCZ39587.1"/>
    </source>
</evidence>
<feature type="transmembrane region" description="Helical" evidence="1">
    <location>
        <begin position="218"/>
        <end position="240"/>
    </location>
</feature>
<dbReference type="InterPro" id="IPR036938">
    <property type="entry name" value="PAP2/HPO_sf"/>
</dbReference>
<feature type="domain" description="Phosphatidic acid phosphatase type 2/haloperoxidase" evidence="2">
    <location>
        <begin position="117"/>
        <end position="237"/>
    </location>
</feature>
<dbReference type="Pfam" id="PF01569">
    <property type="entry name" value="PAP2"/>
    <property type="match status" value="1"/>
</dbReference>
<dbReference type="OrthoDB" id="9813524at2"/>
<feature type="transmembrane region" description="Helical" evidence="1">
    <location>
        <begin position="114"/>
        <end position="133"/>
    </location>
</feature>
<feature type="transmembrane region" description="Helical" evidence="1">
    <location>
        <begin position="194"/>
        <end position="212"/>
    </location>
</feature>
<gene>
    <name evidence="3" type="ORF">SAMN03080610_02471</name>
</gene>
<dbReference type="EMBL" id="FMVW01000005">
    <property type="protein sequence ID" value="SCZ39587.1"/>
    <property type="molecule type" value="Genomic_DNA"/>
</dbReference>
<dbReference type="CDD" id="cd03396">
    <property type="entry name" value="PAP2_like_6"/>
    <property type="match status" value="1"/>
</dbReference>
<proteinExistence type="predicted"/>
<keyword evidence="1" id="KW-0472">Membrane</keyword>
<feature type="transmembrane region" description="Helical" evidence="1">
    <location>
        <begin position="82"/>
        <end position="102"/>
    </location>
</feature>
<reference evidence="3 4" key="1">
    <citation type="submission" date="2016-10" db="EMBL/GenBank/DDBJ databases">
        <authorList>
            <person name="de Groot N.N."/>
        </authorList>
    </citation>
    <scope>NUCLEOTIDE SEQUENCE [LARGE SCALE GENOMIC DNA]</scope>
    <source>
        <strain evidence="3 4">DSM 2698</strain>
    </source>
</reference>